<evidence type="ECO:0000313" key="2">
    <source>
        <dbReference type="EMBL" id="GAA1680575.1"/>
    </source>
</evidence>
<evidence type="ECO:0000256" key="1">
    <source>
        <dbReference type="SAM" id="SignalP"/>
    </source>
</evidence>
<comment type="caution">
    <text evidence="2">The sequence shown here is derived from an EMBL/GenBank/DDBJ whole genome shotgun (WGS) entry which is preliminary data.</text>
</comment>
<accession>A0ABN2H2C6</accession>
<proteinExistence type="predicted"/>
<feature type="chain" id="PRO_5046455208" evidence="1">
    <location>
        <begin position="17"/>
        <end position="242"/>
    </location>
</feature>
<dbReference type="Proteomes" id="UP001500618">
    <property type="component" value="Unassembled WGS sequence"/>
</dbReference>
<protein>
    <submittedName>
        <fullName evidence="2">Uncharacterized protein</fullName>
    </submittedName>
</protein>
<feature type="signal peptide" evidence="1">
    <location>
        <begin position="1"/>
        <end position="16"/>
    </location>
</feature>
<sequence length="242" mass="23790">MAAVCAVPLLALAACAGPAPVPQPTTSATPQLPPRQQLAARAAQATALKFTATYALTGGNAQQAASSSAPASQSVTISRTADGWRLDIGDSAQVISLVHTTAGTWKCTLSGAAPSCAQVAAAGQPPPADDDFALLKVFTAWPQELANPATAIAVNVTSSPPAPTGVCFEVDIVSASIAAPVDPGTYCYDANGVLTGLRTSTGTLKLVSSGAPPAALALPAPLVAAGAPVSPTPTPSSSPSGR</sequence>
<keyword evidence="3" id="KW-1185">Reference proteome</keyword>
<reference evidence="2 3" key="1">
    <citation type="journal article" date="2019" name="Int. J. Syst. Evol. Microbiol.">
        <title>The Global Catalogue of Microorganisms (GCM) 10K type strain sequencing project: providing services to taxonomists for standard genome sequencing and annotation.</title>
        <authorList>
            <consortium name="The Broad Institute Genomics Platform"/>
            <consortium name="The Broad Institute Genome Sequencing Center for Infectious Disease"/>
            <person name="Wu L."/>
            <person name="Ma J."/>
        </authorList>
    </citation>
    <scope>NUCLEOTIDE SEQUENCE [LARGE SCALE GENOMIC DNA]</scope>
    <source>
        <strain evidence="2 3">JCM 14718</strain>
    </source>
</reference>
<dbReference type="EMBL" id="BAAANY010000009">
    <property type="protein sequence ID" value="GAA1680575.1"/>
    <property type="molecule type" value="Genomic_DNA"/>
</dbReference>
<gene>
    <name evidence="2" type="ORF">GCM10009765_32220</name>
</gene>
<organism evidence="2 3">
    <name type="scientific">Fodinicola feengrottensis</name>
    <dbReference type="NCBI Taxonomy" id="435914"/>
    <lineage>
        <taxon>Bacteria</taxon>
        <taxon>Bacillati</taxon>
        <taxon>Actinomycetota</taxon>
        <taxon>Actinomycetes</taxon>
        <taxon>Mycobacteriales</taxon>
        <taxon>Fodinicola</taxon>
    </lineage>
</organism>
<evidence type="ECO:0000313" key="3">
    <source>
        <dbReference type="Proteomes" id="UP001500618"/>
    </source>
</evidence>
<keyword evidence="1" id="KW-0732">Signal</keyword>
<name>A0ABN2H2C6_9ACTN</name>